<sequence>MLSSKLNFRKGVCNFSIKNELRKLTGNSVNTKFARTSILGKPILHTLTNQSVVRQPTVFKSERPKSSKPRFSSQADMKTDLSKSVTTHYLTKGKESACAKPHQMITPGSSRYSSNDMVHNHYLKETKKKTQQNGRNSEPMEVPSARSQSTSNDSKLKPRIKVCRIFKAVGLRWVPTGKIFTSSTTKVDSEAPHGSNTNITNLHECMQTLDSSANTSINVQEEQTLDLSASTPFNLKKERIKAWIKENVISGRPRGYYALRWKPCQGDSSKLNLPDHRYKWRCCSLIPTKSDSLPHAHAQTTKTYYQHQDSRIKKAQELKTKTFARWQ</sequence>
<evidence type="ECO:0000256" key="1">
    <source>
        <dbReference type="SAM" id="MobiDB-lite"/>
    </source>
</evidence>
<keyword evidence="3" id="KW-1185">Reference proteome</keyword>
<evidence type="ECO:0000313" key="3">
    <source>
        <dbReference type="Proteomes" id="UP001151760"/>
    </source>
</evidence>
<organism evidence="2 3">
    <name type="scientific">Tanacetum coccineum</name>
    <dbReference type="NCBI Taxonomy" id="301880"/>
    <lineage>
        <taxon>Eukaryota</taxon>
        <taxon>Viridiplantae</taxon>
        <taxon>Streptophyta</taxon>
        <taxon>Embryophyta</taxon>
        <taxon>Tracheophyta</taxon>
        <taxon>Spermatophyta</taxon>
        <taxon>Magnoliopsida</taxon>
        <taxon>eudicotyledons</taxon>
        <taxon>Gunneridae</taxon>
        <taxon>Pentapetalae</taxon>
        <taxon>asterids</taxon>
        <taxon>campanulids</taxon>
        <taxon>Asterales</taxon>
        <taxon>Asteraceae</taxon>
        <taxon>Asteroideae</taxon>
        <taxon>Anthemideae</taxon>
        <taxon>Anthemidinae</taxon>
        <taxon>Tanacetum</taxon>
    </lineage>
</organism>
<dbReference type="EMBL" id="BQNB010013221">
    <property type="protein sequence ID" value="GJT13342.1"/>
    <property type="molecule type" value="Genomic_DNA"/>
</dbReference>
<comment type="caution">
    <text evidence="2">The sequence shown here is derived from an EMBL/GenBank/DDBJ whole genome shotgun (WGS) entry which is preliminary data.</text>
</comment>
<reference evidence="2" key="2">
    <citation type="submission" date="2022-01" db="EMBL/GenBank/DDBJ databases">
        <authorList>
            <person name="Yamashiro T."/>
            <person name="Shiraishi A."/>
            <person name="Satake H."/>
            <person name="Nakayama K."/>
        </authorList>
    </citation>
    <scope>NUCLEOTIDE SEQUENCE</scope>
</reference>
<reference evidence="2" key="1">
    <citation type="journal article" date="2022" name="Int. J. Mol. Sci.">
        <title>Draft Genome of Tanacetum Coccineum: Genomic Comparison of Closely Related Tanacetum-Family Plants.</title>
        <authorList>
            <person name="Yamashiro T."/>
            <person name="Shiraishi A."/>
            <person name="Nakayama K."/>
            <person name="Satake H."/>
        </authorList>
    </citation>
    <scope>NUCLEOTIDE SEQUENCE</scope>
</reference>
<feature type="compositionally biased region" description="Polar residues" evidence="1">
    <location>
        <begin position="69"/>
        <end position="78"/>
    </location>
</feature>
<feature type="region of interest" description="Disordered" evidence="1">
    <location>
        <begin position="125"/>
        <end position="155"/>
    </location>
</feature>
<gene>
    <name evidence="2" type="ORF">Tco_0860384</name>
</gene>
<protein>
    <submittedName>
        <fullName evidence="2">Uncharacterized protein</fullName>
    </submittedName>
</protein>
<feature type="region of interest" description="Disordered" evidence="1">
    <location>
        <begin position="57"/>
        <end position="78"/>
    </location>
</feature>
<proteinExistence type="predicted"/>
<dbReference type="Proteomes" id="UP001151760">
    <property type="component" value="Unassembled WGS sequence"/>
</dbReference>
<name>A0ABQ5BHT3_9ASTR</name>
<accession>A0ABQ5BHT3</accession>
<evidence type="ECO:0000313" key="2">
    <source>
        <dbReference type="EMBL" id="GJT13342.1"/>
    </source>
</evidence>